<gene>
    <name evidence="2" type="ORF">ElyMa_001990400</name>
</gene>
<sequence length="232" mass="27210">MPRLRENERNQLIGMIRGGVSVSTVAHHFNVTRRTVYVTLQRERATGSQKDRSRRLGRRKTTDRENTFLRLSHLRDRFKTAGQTTAEINSIRQNNPISKWTGLRRLKTFGLRARRPACRTRLTPYNIRNRLDWARIHSFWPRQVWNNHIISDESKFLLERQDERKRVFRRVNERFVPQCLSQARAFGGGSVMMWGGITAAGKTPLVTVYGNLTARRYIDEILRPHVVPAIHK</sequence>
<comment type="caution">
    <text evidence="2">The sequence shown here is derived from an EMBL/GenBank/DDBJ whole genome shotgun (WGS) entry which is preliminary data.</text>
</comment>
<name>A0AAV4F1D0_9GAST</name>
<keyword evidence="3" id="KW-1185">Reference proteome</keyword>
<accession>A0AAV4F1D0</accession>
<dbReference type="AlphaFoldDB" id="A0AAV4F1D0"/>
<proteinExistence type="predicted"/>
<evidence type="ECO:0000256" key="1">
    <source>
        <dbReference type="SAM" id="MobiDB-lite"/>
    </source>
</evidence>
<evidence type="ECO:0000313" key="3">
    <source>
        <dbReference type="Proteomes" id="UP000762676"/>
    </source>
</evidence>
<reference evidence="2 3" key="1">
    <citation type="journal article" date="2021" name="Elife">
        <title>Chloroplast acquisition without the gene transfer in kleptoplastic sea slugs, Plakobranchus ocellatus.</title>
        <authorList>
            <person name="Maeda T."/>
            <person name="Takahashi S."/>
            <person name="Yoshida T."/>
            <person name="Shimamura S."/>
            <person name="Takaki Y."/>
            <person name="Nagai Y."/>
            <person name="Toyoda A."/>
            <person name="Suzuki Y."/>
            <person name="Arimoto A."/>
            <person name="Ishii H."/>
            <person name="Satoh N."/>
            <person name="Nishiyama T."/>
            <person name="Hasebe M."/>
            <person name="Maruyama T."/>
            <person name="Minagawa J."/>
            <person name="Obokata J."/>
            <person name="Shigenobu S."/>
        </authorList>
    </citation>
    <scope>NUCLEOTIDE SEQUENCE [LARGE SCALE GENOMIC DNA]</scope>
</reference>
<feature type="region of interest" description="Disordered" evidence="1">
    <location>
        <begin position="42"/>
        <end position="62"/>
    </location>
</feature>
<dbReference type="Proteomes" id="UP000762676">
    <property type="component" value="Unassembled WGS sequence"/>
</dbReference>
<organism evidence="2 3">
    <name type="scientific">Elysia marginata</name>
    <dbReference type="NCBI Taxonomy" id="1093978"/>
    <lineage>
        <taxon>Eukaryota</taxon>
        <taxon>Metazoa</taxon>
        <taxon>Spiralia</taxon>
        <taxon>Lophotrochozoa</taxon>
        <taxon>Mollusca</taxon>
        <taxon>Gastropoda</taxon>
        <taxon>Heterobranchia</taxon>
        <taxon>Euthyneura</taxon>
        <taxon>Panpulmonata</taxon>
        <taxon>Sacoglossa</taxon>
        <taxon>Placobranchoidea</taxon>
        <taxon>Plakobranchidae</taxon>
        <taxon>Elysia</taxon>
    </lineage>
</organism>
<evidence type="ECO:0000313" key="2">
    <source>
        <dbReference type="EMBL" id="GFR67163.1"/>
    </source>
</evidence>
<dbReference type="InterPro" id="IPR009057">
    <property type="entry name" value="Homeodomain-like_sf"/>
</dbReference>
<dbReference type="SUPFAM" id="SSF46689">
    <property type="entry name" value="Homeodomain-like"/>
    <property type="match status" value="1"/>
</dbReference>
<protein>
    <submittedName>
        <fullName evidence="2">Transposable element Tcb2 transposase</fullName>
    </submittedName>
</protein>
<dbReference type="GO" id="GO:0003676">
    <property type="term" value="F:nucleic acid binding"/>
    <property type="evidence" value="ECO:0007669"/>
    <property type="project" value="InterPro"/>
</dbReference>
<dbReference type="Gene3D" id="3.30.420.10">
    <property type="entry name" value="Ribonuclease H-like superfamily/Ribonuclease H"/>
    <property type="match status" value="1"/>
</dbReference>
<feature type="compositionally biased region" description="Basic and acidic residues" evidence="1">
    <location>
        <begin position="42"/>
        <end position="51"/>
    </location>
</feature>
<dbReference type="InterPro" id="IPR036397">
    <property type="entry name" value="RNaseH_sf"/>
</dbReference>
<dbReference type="EMBL" id="BMAT01004049">
    <property type="protein sequence ID" value="GFR67163.1"/>
    <property type="molecule type" value="Genomic_DNA"/>
</dbReference>